<organism evidence="2 3">
    <name type="scientific">Phytophthora fragariaefolia</name>
    <dbReference type="NCBI Taxonomy" id="1490495"/>
    <lineage>
        <taxon>Eukaryota</taxon>
        <taxon>Sar</taxon>
        <taxon>Stramenopiles</taxon>
        <taxon>Oomycota</taxon>
        <taxon>Peronosporomycetes</taxon>
        <taxon>Peronosporales</taxon>
        <taxon>Peronosporaceae</taxon>
        <taxon>Phytophthora</taxon>
    </lineage>
</organism>
<evidence type="ECO:0000256" key="1">
    <source>
        <dbReference type="SAM" id="Phobius"/>
    </source>
</evidence>
<keyword evidence="3" id="KW-1185">Reference proteome</keyword>
<gene>
    <name evidence="2" type="ORF">Pfra01_001129300</name>
</gene>
<keyword evidence="1" id="KW-0472">Membrane</keyword>
<dbReference type="AlphaFoldDB" id="A0A9W7CQG1"/>
<dbReference type="EMBL" id="BSXT01001118">
    <property type="protein sequence ID" value="GMF38782.1"/>
    <property type="molecule type" value="Genomic_DNA"/>
</dbReference>
<name>A0A9W7CQG1_9STRA</name>
<protein>
    <submittedName>
        <fullName evidence="2">Unnamed protein product</fullName>
    </submittedName>
</protein>
<keyword evidence="1" id="KW-1133">Transmembrane helix</keyword>
<reference evidence="2" key="1">
    <citation type="submission" date="2023-04" db="EMBL/GenBank/DDBJ databases">
        <title>Phytophthora fragariaefolia NBRC 109709.</title>
        <authorList>
            <person name="Ichikawa N."/>
            <person name="Sato H."/>
            <person name="Tonouchi N."/>
        </authorList>
    </citation>
    <scope>NUCLEOTIDE SEQUENCE</scope>
    <source>
        <strain evidence="2">NBRC 109709</strain>
    </source>
</reference>
<proteinExistence type="predicted"/>
<dbReference type="Proteomes" id="UP001165121">
    <property type="component" value="Unassembled WGS sequence"/>
</dbReference>
<sequence length="219" mass="22853">MVKPTGGSDTQVVTFVNEGASSTTFTKYNGIELVNNPTTARKTTSIVHCKFSRTLSVPTTTTTSITAIDCSHTITITDCDKPELTPGAQWGVCGNKCAGDSAPGLYESCGGMVVTSTMTNTVMKAVTVPTCCTQCSQTLTCNTVSSTSIKRCEPPSPTPLLLANSMESQVDSFTHTSTLVLVGASAMVVAVALIVLKFRTGAAVGAAEDQTVYYPLVDD</sequence>
<accession>A0A9W7CQG1</accession>
<comment type="caution">
    <text evidence="2">The sequence shown here is derived from an EMBL/GenBank/DDBJ whole genome shotgun (WGS) entry which is preliminary data.</text>
</comment>
<feature type="transmembrane region" description="Helical" evidence="1">
    <location>
        <begin position="178"/>
        <end position="196"/>
    </location>
</feature>
<dbReference type="OrthoDB" id="123104at2759"/>
<evidence type="ECO:0000313" key="2">
    <source>
        <dbReference type="EMBL" id="GMF38782.1"/>
    </source>
</evidence>
<keyword evidence="1" id="KW-0812">Transmembrane</keyword>
<evidence type="ECO:0000313" key="3">
    <source>
        <dbReference type="Proteomes" id="UP001165121"/>
    </source>
</evidence>